<dbReference type="NCBIfam" id="TIGR01167">
    <property type="entry name" value="LPXTG_anchor"/>
    <property type="match status" value="1"/>
</dbReference>
<evidence type="ECO:0000259" key="10">
    <source>
        <dbReference type="Pfam" id="PF14478"/>
    </source>
</evidence>
<evidence type="ECO:0000256" key="7">
    <source>
        <dbReference type="SAM" id="Phobius"/>
    </source>
</evidence>
<dbReference type="EMBL" id="JBHMAF010000008">
    <property type="protein sequence ID" value="MFB9757230.1"/>
    <property type="molecule type" value="Genomic_DNA"/>
</dbReference>
<dbReference type="PANTHER" id="PTHR10559">
    <property type="entry name" value="TRANSCOBALAMIN-1/GASTRIC INTRINSIC FACTOR"/>
    <property type="match status" value="1"/>
</dbReference>
<keyword evidence="4 8" id="KW-0732">Signal</keyword>
<protein>
    <submittedName>
        <fullName evidence="11">DUF4430 domain-containing protein</fullName>
    </submittedName>
</protein>
<feature type="region of interest" description="Disordered" evidence="6">
    <location>
        <begin position="154"/>
        <end position="217"/>
    </location>
</feature>
<evidence type="ECO:0000256" key="1">
    <source>
        <dbReference type="ARBA" id="ARBA00004168"/>
    </source>
</evidence>
<evidence type="ECO:0000313" key="12">
    <source>
        <dbReference type="Proteomes" id="UP001589609"/>
    </source>
</evidence>
<evidence type="ECO:0000256" key="6">
    <source>
        <dbReference type="SAM" id="MobiDB-lite"/>
    </source>
</evidence>
<dbReference type="Proteomes" id="UP001589609">
    <property type="component" value="Unassembled WGS sequence"/>
</dbReference>
<sequence length="608" mass="64306">MRQLKKWMIVSLTAIMLVAVSFVNTVHTVFAETANTITLAVVGDAERKVILCPKEVAVQPDETALDVLKREFPNGIVTEQSSFGEYLTGVDGLLSGGENPNSYWSFEVNGAAANVGADAYKVHSGDTVAFRYVTDWNVGLGNKTLEESIAELGGCEEQSEPAAPTTPDQPGQSGPTDGNSEQPGQSGPTDGNSEQPGQSDSTDGESGQPGKTDENSAPVLMESVNKTIDNAVQFMLSRELQSDWEVIGVLQSAAAVSDEAKATYLKSLEDRVNTSARLNNMALARTILAINALGADPTNFAGQNLVSKLYNDETVGSINSYIYALLALDSRDYEIPSDAKWTRDSLISEILKEQHADGGWSFSSETGDPDMTGMVLTALAPYKSRAEVKPAIDNAVSLLKTLQTSNGGYESDGVENANSAAQVVTGLAAIGVDPAGSEFTKDGHTLIQNLQSFQLSDGSFKWLSTDSESSSLASEQALYALVQYKFYTEGKGSIFHWTGNPVSVDNGSAEETASEDSESSNEVVTVATESPAASAEASSTENNTHTEEIVTVASSKETTTTPVSAASASKKQKLPDTAMFGTETIVMTAAGAVLMTAGAILWRRKKAA</sequence>
<proteinExistence type="predicted"/>
<feature type="compositionally biased region" description="Polar residues" evidence="6">
    <location>
        <begin position="166"/>
        <end position="205"/>
    </location>
</feature>
<dbReference type="CDD" id="cd00688">
    <property type="entry name" value="ISOPREN_C2_like"/>
    <property type="match status" value="1"/>
</dbReference>
<feature type="signal peptide" evidence="8">
    <location>
        <begin position="1"/>
        <end position="31"/>
    </location>
</feature>
<dbReference type="InterPro" id="IPR027954">
    <property type="entry name" value="Transcobalamin-like_C"/>
</dbReference>
<keyword evidence="5" id="KW-0572">Peptidoglycan-anchor</keyword>
<dbReference type="RefSeq" id="WP_379947540.1">
    <property type="nucleotide sequence ID" value="NZ_JBHMAF010000008.1"/>
</dbReference>
<keyword evidence="7" id="KW-0812">Transmembrane</keyword>
<evidence type="ECO:0000256" key="5">
    <source>
        <dbReference type="ARBA" id="ARBA00023088"/>
    </source>
</evidence>
<organism evidence="11 12">
    <name type="scientific">Ectobacillus funiculus</name>
    <dbReference type="NCBI Taxonomy" id="137993"/>
    <lineage>
        <taxon>Bacteria</taxon>
        <taxon>Bacillati</taxon>
        <taxon>Bacillota</taxon>
        <taxon>Bacilli</taxon>
        <taxon>Bacillales</taxon>
        <taxon>Bacillaceae</taxon>
        <taxon>Ectobacillus</taxon>
    </lineage>
</organism>
<dbReference type="PANTHER" id="PTHR10559:SF18">
    <property type="entry name" value="TRANSCOBALAMIN II"/>
    <property type="match status" value="1"/>
</dbReference>
<feature type="domain" description="Transcobalamin-like C-terminal" evidence="10">
    <location>
        <begin position="61"/>
        <end position="133"/>
    </location>
</feature>
<evidence type="ECO:0000259" key="9">
    <source>
        <dbReference type="Pfam" id="PF00746"/>
    </source>
</evidence>
<dbReference type="Pfam" id="PF00746">
    <property type="entry name" value="Gram_pos_anchor"/>
    <property type="match status" value="1"/>
</dbReference>
<dbReference type="Pfam" id="PF14478">
    <property type="entry name" value="DUF4430"/>
    <property type="match status" value="1"/>
</dbReference>
<dbReference type="Gene3D" id="1.50.10.20">
    <property type="match status" value="1"/>
</dbReference>
<gene>
    <name evidence="11" type="ORF">ACFFMS_01505</name>
</gene>
<feature type="chain" id="PRO_5045769202" evidence="8">
    <location>
        <begin position="32"/>
        <end position="608"/>
    </location>
</feature>
<dbReference type="InterPro" id="IPR008930">
    <property type="entry name" value="Terpenoid_cyclase/PrenylTrfase"/>
</dbReference>
<dbReference type="InterPro" id="IPR019931">
    <property type="entry name" value="LPXTG_anchor"/>
</dbReference>
<keyword evidence="7" id="KW-0472">Membrane</keyword>
<dbReference type="InterPro" id="IPR051588">
    <property type="entry name" value="Cobalamin_Transport"/>
</dbReference>
<name>A0ABV5W9G6_9BACI</name>
<dbReference type="Gene3D" id="2.170.130.30">
    <property type="match status" value="1"/>
</dbReference>
<feature type="compositionally biased region" description="Low complexity" evidence="6">
    <location>
        <begin position="520"/>
        <end position="541"/>
    </location>
</feature>
<accession>A0ABV5W9G6</accession>
<feature type="compositionally biased region" description="Polar residues" evidence="6">
    <location>
        <begin position="552"/>
        <end position="563"/>
    </location>
</feature>
<comment type="subcellular location">
    <subcellularLocation>
        <location evidence="1">Secreted</location>
        <location evidence="1">Cell wall</location>
        <topology evidence="1">Peptidoglycan-anchor</topology>
    </subcellularLocation>
</comment>
<keyword evidence="3" id="KW-0964">Secreted</keyword>
<keyword evidence="7" id="KW-1133">Transmembrane helix</keyword>
<dbReference type="SUPFAM" id="SSF48239">
    <property type="entry name" value="Terpenoid cyclases/Protein prenyltransferases"/>
    <property type="match status" value="1"/>
</dbReference>
<evidence type="ECO:0000313" key="11">
    <source>
        <dbReference type="EMBL" id="MFB9757230.1"/>
    </source>
</evidence>
<evidence type="ECO:0000256" key="4">
    <source>
        <dbReference type="ARBA" id="ARBA00022729"/>
    </source>
</evidence>
<feature type="region of interest" description="Disordered" evidence="6">
    <location>
        <begin position="506"/>
        <end position="573"/>
    </location>
</feature>
<feature type="transmembrane region" description="Helical" evidence="7">
    <location>
        <begin position="578"/>
        <end position="602"/>
    </location>
</feature>
<feature type="domain" description="Gram-positive cocci surface proteins LPxTG" evidence="9">
    <location>
        <begin position="567"/>
        <end position="606"/>
    </location>
</feature>
<keyword evidence="12" id="KW-1185">Reference proteome</keyword>
<keyword evidence="2" id="KW-0134">Cell wall</keyword>
<evidence type="ECO:0000256" key="8">
    <source>
        <dbReference type="SAM" id="SignalP"/>
    </source>
</evidence>
<reference evidence="11 12" key="1">
    <citation type="submission" date="2024-09" db="EMBL/GenBank/DDBJ databases">
        <authorList>
            <person name="Sun Q."/>
            <person name="Mori K."/>
        </authorList>
    </citation>
    <scope>NUCLEOTIDE SEQUENCE [LARGE SCALE GENOMIC DNA]</scope>
    <source>
        <strain evidence="11 12">JCM 11201</strain>
    </source>
</reference>
<evidence type="ECO:0000256" key="2">
    <source>
        <dbReference type="ARBA" id="ARBA00022512"/>
    </source>
</evidence>
<evidence type="ECO:0000256" key="3">
    <source>
        <dbReference type="ARBA" id="ARBA00022525"/>
    </source>
</evidence>
<comment type="caution">
    <text evidence="11">The sequence shown here is derived from an EMBL/GenBank/DDBJ whole genome shotgun (WGS) entry which is preliminary data.</text>
</comment>